<dbReference type="AlphaFoldDB" id="A0A6G7YD79"/>
<dbReference type="KEGG" id="npi:G7071_03295"/>
<organism evidence="1 2">
    <name type="scientific">Nocardioides piscis</name>
    <dbReference type="NCBI Taxonomy" id="2714938"/>
    <lineage>
        <taxon>Bacteria</taxon>
        <taxon>Bacillati</taxon>
        <taxon>Actinomycetota</taxon>
        <taxon>Actinomycetes</taxon>
        <taxon>Propionibacteriales</taxon>
        <taxon>Nocardioidaceae</taxon>
        <taxon>Nocardioides</taxon>
    </lineage>
</organism>
<proteinExistence type="predicted"/>
<evidence type="ECO:0000313" key="2">
    <source>
        <dbReference type="Proteomes" id="UP000502035"/>
    </source>
</evidence>
<name>A0A6G7YD79_9ACTN</name>
<gene>
    <name evidence="1" type="ORF">G7071_03295</name>
</gene>
<dbReference type="Proteomes" id="UP000502035">
    <property type="component" value="Chromosome"/>
</dbReference>
<protein>
    <submittedName>
        <fullName evidence="1">Uncharacterized protein</fullName>
    </submittedName>
</protein>
<keyword evidence="2" id="KW-1185">Reference proteome</keyword>
<accession>A0A6G7YD79</accession>
<evidence type="ECO:0000313" key="1">
    <source>
        <dbReference type="EMBL" id="QIK74601.1"/>
    </source>
</evidence>
<reference evidence="1 2" key="1">
    <citation type="submission" date="2020-03" db="EMBL/GenBank/DDBJ databases">
        <title>Nocardioides sp. nov., isolated from fish.</title>
        <authorList>
            <person name="Hyun D.-W."/>
            <person name="Bae J.-W."/>
        </authorList>
    </citation>
    <scope>NUCLEOTIDE SEQUENCE [LARGE SCALE GENOMIC DNA]</scope>
    <source>
        <strain evidence="1 2">HDW12A</strain>
    </source>
</reference>
<dbReference type="RefSeq" id="WP_166314866.1">
    <property type="nucleotide sequence ID" value="NZ_CP049866.1"/>
</dbReference>
<dbReference type="EMBL" id="CP049866">
    <property type="protein sequence ID" value="QIK74601.1"/>
    <property type="molecule type" value="Genomic_DNA"/>
</dbReference>
<sequence>MAEDGVLGLQLWYNAPADKYFVLLPRGTASIYILDVDGDRQVFLTQQLSPTPEDRAEVQTVLDSIRIG</sequence>